<keyword evidence="5" id="KW-0119">Carbohydrate metabolism</keyword>
<dbReference type="GO" id="GO:0006032">
    <property type="term" value="P:chitin catabolic process"/>
    <property type="evidence" value="ECO:0007669"/>
    <property type="project" value="UniProtKB-KW"/>
</dbReference>
<feature type="signal peptide" evidence="10">
    <location>
        <begin position="1"/>
        <end position="22"/>
    </location>
</feature>
<keyword evidence="13" id="KW-1185">Reference proteome</keyword>
<dbReference type="EMBL" id="BTFZ01000004">
    <property type="protein sequence ID" value="GMM35077.1"/>
    <property type="molecule type" value="Genomic_DNA"/>
</dbReference>
<name>A0AAV5QKJ2_9ASCO</name>
<accession>A0AAV5QKJ2</accession>
<dbReference type="GO" id="GO:0005576">
    <property type="term" value="C:extracellular region"/>
    <property type="evidence" value="ECO:0007669"/>
    <property type="project" value="TreeGrafter"/>
</dbReference>
<evidence type="ECO:0000256" key="8">
    <source>
        <dbReference type="RuleBase" id="RU000489"/>
    </source>
</evidence>
<evidence type="ECO:0000256" key="3">
    <source>
        <dbReference type="ARBA" id="ARBA00022801"/>
    </source>
</evidence>
<dbReference type="AlphaFoldDB" id="A0AAV5QKJ2"/>
<comment type="caution">
    <text evidence="12">The sequence shown here is derived from an EMBL/GenBank/DDBJ whole genome shotgun (WGS) entry which is preliminary data.</text>
</comment>
<dbReference type="InterPro" id="IPR001579">
    <property type="entry name" value="Glyco_hydro_18_chit_AS"/>
</dbReference>
<dbReference type="GeneID" id="90073056"/>
<keyword evidence="6 8" id="KW-0326">Glycosidase</keyword>
<dbReference type="PROSITE" id="PS51910">
    <property type="entry name" value="GH18_2"/>
    <property type="match status" value="1"/>
</dbReference>
<proteinExistence type="inferred from homology"/>
<evidence type="ECO:0000256" key="4">
    <source>
        <dbReference type="ARBA" id="ARBA00023024"/>
    </source>
</evidence>
<evidence type="ECO:0000256" key="2">
    <source>
        <dbReference type="ARBA" id="ARBA00012729"/>
    </source>
</evidence>
<evidence type="ECO:0000256" key="7">
    <source>
        <dbReference type="ARBA" id="ARBA00023326"/>
    </source>
</evidence>
<protein>
    <recommendedName>
        <fullName evidence="2">chitinase</fullName>
        <ecNumber evidence="2">3.2.1.14</ecNumber>
    </recommendedName>
</protein>
<dbReference type="Gene3D" id="3.20.20.80">
    <property type="entry name" value="Glycosidases"/>
    <property type="match status" value="1"/>
</dbReference>
<dbReference type="GO" id="GO:0008843">
    <property type="term" value="F:endochitinase activity"/>
    <property type="evidence" value="ECO:0007669"/>
    <property type="project" value="UniProtKB-EC"/>
</dbReference>
<dbReference type="SUPFAM" id="SSF51445">
    <property type="entry name" value="(Trans)glycosidases"/>
    <property type="match status" value="1"/>
</dbReference>
<organism evidence="12 13">
    <name type="scientific">Saccharomycopsis crataegensis</name>
    <dbReference type="NCBI Taxonomy" id="43959"/>
    <lineage>
        <taxon>Eukaryota</taxon>
        <taxon>Fungi</taxon>
        <taxon>Dikarya</taxon>
        <taxon>Ascomycota</taxon>
        <taxon>Saccharomycotina</taxon>
        <taxon>Saccharomycetes</taxon>
        <taxon>Saccharomycopsidaceae</taxon>
        <taxon>Saccharomycopsis</taxon>
    </lineage>
</organism>
<evidence type="ECO:0000256" key="9">
    <source>
        <dbReference type="RuleBase" id="RU004453"/>
    </source>
</evidence>
<comment type="similarity">
    <text evidence="9">Belongs to the glycosyl hydrolase 18 family.</text>
</comment>
<dbReference type="PROSITE" id="PS01095">
    <property type="entry name" value="GH18_1"/>
    <property type="match status" value="1"/>
</dbReference>
<feature type="domain" description="GH18" evidence="11">
    <location>
        <begin position="29"/>
        <end position="313"/>
    </location>
</feature>
<sequence length="332" mass="35710">MKFSSLLNFAATALTVFKTSEAAYSATGKNNAVYWGQGSGQESLATYCKAGNIDIVMLSFLRDWDASSASFNFGNACGTDGTCPQIAEDIVTCQNLGIKVLLSLGGDKTLGTYGVSSDAEGANAAKVIYNMFHPKGSASVKPFGTAEIDGLDFDIENDNQNGLASLVVEIRKLWTTKTLLISAAPQCPYPDKNVYKMLEDKNAKVDIAWVQFYNNPACSFNNDAGFKSSWATWYDFVTTKSGNSNMKIYIGVASSTSDSDYFVDASTTATRSASMLTQKSFGGFCLWDASSGTAKVTNGVTYIQSLKNILESKSVTKRFLNGINRAFTVISP</sequence>
<gene>
    <name evidence="12" type="ORF">DASC09_024020</name>
</gene>
<dbReference type="InterPro" id="IPR017853">
    <property type="entry name" value="GH"/>
</dbReference>
<keyword evidence="3 8" id="KW-0378">Hydrolase</keyword>
<keyword evidence="4" id="KW-0146">Chitin degradation</keyword>
<evidence type="ECO:0000256" key="5">
    <source>
        <dbReference type="ARBA" id="ARBA00023277"/>
    </source>
</evidence>
<dbReference type="Proteomes" id="UP001360560">
    <property type="component" value="Unassembled WGS sequence"/>
</dbReference>
<keyword evidence="7" id="KW-0624">Polysaccharide degradation</keyword>
<dbReference type="InterPro" id="IPR001223">
    <property type="entry name" value="Glyco_hydro18_cat"/>
</dbReference>
<feature type="chain" id="PRO_5043394546" description="chitinase" evidence="10">
    <location>
        <begin position="23"/>
        <end position="332"/>
    </location>
</feature>
<comment type="catalytic activity">
    <reaction evidence="1">
        <text>Random endo-hydrolysis of N-acetyl-beta-D-glucosaminide (1-&gt;4)-beta-linkages in chitin and chitodextrins.</text>
        <dbReference type="EC" id="3.2.1.14"/>
    </reaction>
</comment>
<dbReference type="PANTHER" id="PTHR45708:SF49">
    <property type="entry name" value="ENDOCHITINASE"/>
    <property type="match status" value="1"/>
</dbReference>
<dbReference type="GO" id="GO:0000272">
    <property type="term" value="P:polysaccharide catabolic process"/>
    <property type="evidence" value="ECO:0007669"/>
    <property type="project" value="UniProtKB-KW"/>
</dbReference>
<dbReference type="InterPro" id="IPR050542">
    <property type="entry name" value="Glycosyl_Hydrlase18_Chitinase"/>
</dbReference>
<evidence type="ECO:0000313" key="12">
    <source>
        <dbReference type="EMBL" id="GMM35077.1"/>
    </source>
</evidence>
<dbReference type="RefSeq" id="XP_064852077.1">
    <property type="nucleotide sequence ID" value="XM_064996005.1"/>
</dbReference>
<keyword evidence="10" id="KW-0732">Signal</keyword>
<evidence type="ECO:0000256" key="1">
    <source>
        <dbReference type="ARBA" id="ARBA00000822"/>
    </source>
</evidence>
<evidence type="ECO:0000313" key="13">
    <source>
        <dbReference type="Proteomes" id="UP001360560"/>
    </source>
</evidence>
<dbReference type="Pfam" id="PF00704">
    <property type="entry name" value="Glyco_hydro_18"/>
    <property type="match status" value="1"/>
</dbReference>
<dbReference type="EC" id="3.2.1.14" evidence="2"/>
<evidence type="ECO:0000259" key="11">
    <source>
        <dbReference type="PROSITE" id="PS51910"/>
    </source>
</evidence>
<reference evidence="12 13" key="1">
    <citation type="journal article" date="2023" name="Elife">
        <title>Identification of key yeast species and microbe-microbe interactions impacting larval growth of Drosophila in the wild.</title>
        <authorList>
            <person name="Mure A."/>
            <person name="Sugiura Y."/>
            <person name="Maeda R."/>
            <person name="Honda K."/>
            <person name="Sakurai N."/>
            <person name="Takahashi Y."/>
            <person name="Watada M."/>
            <person name="Katoh T."/>
            <person name="Gotoh A."/>
            <person name="Gotoh Y."/>
            <person name="Taniguchi I."/>
            <person name="Nakamura K."/>
            <person name="Hayashi T."/>
            <person name="Katayama T."/>
            <person name="Uemura T."/>
            <person name="Hattori Y."/>
        </authorList>
    </citation>
    <scope>NUCLEOTIDE SEQUENCE [LARGE SCALE GENOMIC DNA]</scope>
    <source>
        <strain evidence="12 13">SC-9</strain>
    </source>
</reference>
<evidence type="ECO:0000256" key="6">
    <source>
        <dbReference type="ARBA" id="ARBA00023295"/>
    </source>
</evidence>
<dbReference type="PANTHER" id="PTHR45708">
    <property type="entry name" value="ENDOCHITINASE"/>
    <property type="match status" value="1"/>
</dbReference>
<evidence type="ECO:0000256" key="10">
    <source>
        <dbReference type="SAM" id="SignalP"/>
    </source>
</evidence>